<name>A0A2R6A6E3_9ARCH</name>
<dbReference type="AlphaFoldDB" id="A0A2R6A6E3"/>
<sequence length="64" mass="6676">MAVSRTRRVFGAVVIAIGAIGFIFSILTTFGLTYSLQENYLSVTLVPISGAVVMVGGLIAGLWG</sequence>
<accession>A0A2R6A6E3</accession>
<dbReference type="Proteomes" id="UP000240880">
    <property type="component" value="Unassembled WGS sequence"/>
</dbReference>
<gene>
    <name evidence="2" type="ORF">B9Q01_09505</name>
</gene>
<dbReference type="EMBL" id="NEXC01000118">
    <property type="protein sequence ID" value="PSN81907.1"/>
    <property type="molecule type" value="Genomic_DNA"/>
</dbReference>
<protein>
    <submittedName>
        <fullName evidence="2">Uncharacterized protein</fullName>
    </submittedName>
</protein>
<feature type="transmembrane region" description="Helical" evidence="1">
    <location>
        <begin position="12"/>
        <end position="34"/>
    </location>
</feature>
<comment type="caution">
    <text evidence="2">The sequence shown here is derived from an EMBL/GenBank/DDBJ whole genome shotgun (WGS) entry which is preliminary data.</text>
</comment>
<evidence type="ECO:0000256" key="1">
    <source>
        <dbReference type="SAM" id="Phobius"/>
    </source>
</evidence>
<keyword evidence="1" id="KW-0472">Membrane</keyword>
<evidence type="ECO:0000313" key="3">
    <source>
        <dbReference type="Proteomes" id="UP000240880"/>
    </source>
</evidence>
<proteinExistence type="predicted"/>
<feature type="transmembrane region" description="Helical" evidence="1">
    <location>
        <begin position="40"/>
        <end position="63"/>
    </location>
</feature>
<keyword evidence="1" id="KW-0812">Transmembrane</keyword>
<evidence type="ECO:0000313" key="2">
    <source>
        <dbReference type="EMBL" id="PSN81907.1"/>
    </source>
</evidence>
<organism evidence="2 3">
    <name type="scientific">Candidatus Marsarchaeota G1 archaeon OSP_D</name>
    <dbReference type="NCBI Taxonomy" id="1978155"/>
    <lineage>
        <taxon>Archaea</taxon>
        <taxon>Candidatus Marsarchaeota</taxon>
        <taxon>Candidatus Marsarchaeota group 1</taxon>
    </lineage>
</organism>
<reference evidence="2 3" key="1">
    <citation type="submission" date="2017-04" db="EMBL/GenBank/DDBJ databases">
        <title>Novel microbial lineages endemic to geothermal iron-oxide mats fill important gaps in the evolutionary history of Archaea.</title>
        <authorList>
            <person name="Jay Z.J."/>
            <person name="Beam J.P."/>
            <person name="Dlakic M."/>
            <person name="Rusch D.B."/>
            <person name="Kozubal M.A."/>
            <person name="Inskeep W.P."/>
        </authorList>
    </citation>
    <scope>NUCLEOTIDE SEQUENCE [LARGE SCALE GENOMIC DNA]</scope>
    <source>
        <strain evidence="2">OSP_D</strain>
    </source>
</reference>
<keyword evidence="1" id="KW-1133">Transmembrane helix</keyword>